<dbReference type="GeneID" id="64766539"/>
<dbReference type="EMBL" id="MN908687">
    <property type="protein sequence ID" value="QIG58209.1"/>
    <property type="molecule type" value="Genomic_DNA"/>
</dbReference>
<accession>A0A6G6XJB8</accession>
<reference evidence="1 2" key="1">
    <citation type="submission" date="2020-01" db="EMBL/GenBank/DDBJ databases">
        <authorList>
            <person name="Alvaro L.E."/>
            <person name="Baker K.N."/>
            <person name="Baxter I.S."/>
            <person name="Brown M.R."/>
            <person name="Driscoll K.D."/>
            <person name="Elrubaie J.M."/>
            <person name="Feith S.L."/>
            <person name="Indihar D.F."/>
            <person name="Knoch V.T."/>
            <person name="Koirtyohann K.M."/>
            <person name="Kratz M.A."/>
            <person name="Lear A.H."/>
            <person name="Lindblom K.E."/>
            <person name="Marcus E.R."/>
            <person name="Murphy M.E."/>
            <person name="Sensor R."/>
            <person name="Sherman S.J."/>
            <person name="Swift V.R."/>
            <person name="White K.E."/>
            <person name="Wills S.J."/>
            <person name="Gatt S.M."/>
            <person name="Lohbauer S.A."/>
            <person name="Power T.R."/>
            <person name="Rosales K.A."/>
            <person name="Sisson B.M."/>
            <person name="Isern S."/>
            <person name="Michael S.F."/>
            <person name="Sunnen C.N."/>
            <person name="Garlena R.A."/>
            <person name="Russell D.A."/>
            <person name="Pope W.H."/>
            <person name="Jacobs-Sera D."/>
            <person name="Hatfull G.F."/>
        </authorList>
    </citation>
    <scope>NUCLEOTIDE SEQUENCE [LARGE SCALE GENOMIC DNA]</scope>
</reference>
<dbReference type="Proteomes" id="UP000503093">
    <property type="component" value="Segment"/>
</dbReference>
<organism evidence="1 2">
    <name type="scientific">Gordonia phage Skog</name>
    <dbReference type="NCBI Taxonomy" id="2704033"/>
    <lineage>
        <taxon>Viruses</taxon>
        <taxon>Duplodnaviria</taxon>
        <taxon>Heunggongvirae</taxon>
        <taxon>Uroviricota</taxon>
        <taxon>Caudoviricetes</taxon>
        <taxon>Skogvirus</taxon>
        <taxon>Skogvirus Skog</taxon>
    </lineage>
</organism>
<dbReference type="KEGG" id="vg:64766539"/>
<sequence>MTPDQLERWLHTQTKAVAYELVRDCDRGNVYDVEPGWSTWPKRDLIAWLFENLDPEDYPVVVS</sequence>
<protein>
    <submittedName>
        <fullName evidence="1">Uncharacterized protein</fullName>
    </submittedName>
</protein>
<evidence type="ECO:0000313" key="1">
    <source>
        <dbReference type="EMBL" id="QIG58209.1"/>
    </source>
</evidence>
<keyword evidence="2" id="KW-1185">Reference proteome</keyword>
<evidence type="ECO:0000313" key="2">
    <source>
        <dbReference type="Proteomes" id="UP000503093"/>
    </source>
</evidence>
<proteinExistence type="predicted"/>
<dbReference type="RefSeq" id="YP_010059307.1">
    <property type="nucleotide sequence ID" value="NC_054725.1"/>
</dbReference>
<gene>
    <name evidence="1" type="primary">57</name>
    <name evidence="1" type="ORF">SEA_SKOG_57</name>
</gene>
<name>A0A6G6XJB8_9CAUD</name>